<evidence type="ECO:0000313" key="3">
    <source>
        <dbReference type="Proteomes" id="UP000077315"/>
    </source>
</evidence>
<gene>
    <name evidence="2" type="ORF">PHYBLDRAFT_68111</name>
</gene>
<dbReference type="InParanoid" id="A0A167P1Q1"/>
<dbReference type="InterPro" id="IPR005532">
    <property type="entry name" value="SUMF_dom"/>
</dbReference>
<reference evidence="3" key="1">
    <citation type="submission" date="2015-06" db="EMBL/GenBank/DDBJ databases">
        <title>Expansion of signal transduction pathways in fungi by whole-genome duplication.</title>
        <authorList>
            <consortium name="DOE Joint Genome Institute"/>
            <person name="Corrochano L.M."/>
            <person name="Kuo A."/>
            <person name="Marcet-Houben M."/>
            <person name="Polaino S."/>
            <person name="Salamov A."/>
            <person name="Villalobos J.M."/>
            <person name="Alvarez M.I."/>
            <person name="Avalos J."/>
            <person name="Benito E.P."/>
            <person name="Benoit I."/>
            <person name="Burger G."/>
            <person name="Camino L.P."/>
            <person name="Canovas D."/>
            <person name="Cerda-Olmedo E."/>
            <person name="Cheng J.-F."/>
            <person name="Dominguez A."/>
            <person name="Elias M."/>
            <person name="Eslava A.P."/>
            <person name="Glaser F."/>
            <person name="Grimwood J."/>
            <person name="Gutierrez G."/>
            <person name="Heitman J."/>
            <person name="Henrissat B."/>
            <person name="Iturriaga E.A."/>
            <person name="Lang B.F."/>
            <person name="Lavin J.L."/>
            <person name="Lee S."/>
            <person name="Li W."/>
            <person name="Lindquist E."/>
            <person name="Lopez-Garcia S."/>
            <person name="Luque E.M."/>
            <person name="Marcos A.T."/>
            <person name="Martin J."/>
            <person name="McCluskey K."/>
            <person name="Medina H.R."/>
            <person name="Miralles-Duran A."/>
            <person name="Miyazaki A."/>
            <person name="Munoz-Torres E."/>
            <person name="Oguiza J.A."/>
            <person name="Ohm R."/>
            <person name="Olmedo M."/>
            <person name="Orejas M."/>
            <person name="Ortiz-Castellanos L."/>
            <person name="Pisabarro A.G."/>
            <person name="Rodriguez-Romero J."/>
            <person name="Ruiz-Herrera J."/>
            <person name="Ruiz-Vazquez R."/>
            <person name="Sanz C."/>
            <person name="Schackwitz W."/>
            <person name="Schmutz J."/>
            <person name="Shahriari M."/>
            <person name="Shelest E."/>
            <person name="Silva-Franco F."/>
            <person name="Soanes D."/>
            <person name="Syed K."/>
            <person name="Tagua V.G."/>
            <person name="Talbot N.J."/>
            <person name="Thon M."/>
            <person name="De vries R.P."/>
            <person name="Wiebenga A."/>
            <person name="Yadav J.S."/>
            <person name="Braun E.L."/>
            <person name="Baker S."/>
            <person name="Garre V."/>
            <person name="Horwitz B."/>
            <person name="Torres-Martinez S."/>
            <person name="Idnurm A."/>
            <person name="Herrera-Estrella A."/>
            <person name="Gabaldon T."/>
            <person name="Grigoriev I.V."/>
        </authorList>
    </citation>
    <scope>NUCLEOTIDE SEQUENCE [LARGE SCALE GENOMIC DNA]</scope>
    <source>
        <strain evidence="3">NRRL 1555(-)</strain>
    </source>
</reference>
<evidence type="ECO:0000313" key="2">
    <source>
        <dbReference type="EMBL" id="OAD77078.1"/>
    </source>
</evidence>
<accession>A0A167P1Q1</accession>
<name>A0A167P1Q1_PHYB8</name>
<feature type="domain" description="Sulfatase-modifying factor enzyme-like" evidence="1">
    <location>
        <begin position="511"/>
        <end position="718"/>
    </location>
</feature>
<dbReference type="PANTHER" id="PTHR23150:SF19">
    <property type="entry name" value="FORMYLGLYCINE-GENERATING ENZYME"/>
    <property type="match status" value="1"/>
</dbReference>
<organism evidence="2 3">
    <name type="scientific">Phycomyces blakesleeanus (strain ATCC 8743b / DSM 1359 / FGSC 10004 / NBRC 33097 / NRRL 1555)</name>
    <dbReference type="NCBI Taxonomy" id="763407"/>
    <lineage>
        <taxon>Eukaryota</taxon>
        <taxon>Fungi</taxon>
        <taxon>Fungi incertae sedis</taxon>
        <taxon>Mucoromycota</taxon>
        <taxon>Mucoromycotina</taxon>
        <taxon>Mucoromycetes</taxon>
        <taxon>Mucorales</taxon>
        <taxon>Phycomycetaceae</taxon>
        <taxon>Phycomyces</taxon>
    </lineage>
</organism>
<dbReference type="InterPro" id="IPR016187">
    <property type="entry name" value="CTDL_fold"/>
</dbReference>
<keyword evidence="3" id="KW-1185">Reference proteome</keyword>
<dbReference type="OrthoDB" id="659at2759"/>
<protein>
    <recommendedName>
        <fullName evidence="1">Sulfatase-modifying factor enzyme-like domain-containing protein</fullName>
    </recommendedName>
</protein>
<dbReference type="EMBL" id="KV440975">
    <property type="protein sequence ID" value="OAD77078.1"/>
    <property type="molecule type" value="Genomic_DNA"/>
</dbReference>
<dbReference type="Gene3D" id="3.90.1580.10">
    <property type="entry name" value="paralog of FGE (formylglycine-generating enzyme)"/>
    <property type="match status" value="1"/>
</dbReference>
<dbReference type="Pfam" id="PF03781">
    <property type="entry name" value="FGE-sulfatase"/>
    <property type="match status" value="1"/>
</dbReference>
<dbReference type="PANTHER" id="PTHR23150">
    <property type="entry name" value="SULFATASE MODIFYING FACTOR 1, 2"/>
    <property type="match status" value="1"/>
</dbReference>
<dbReference type="InterPro" id="IPR051043">
    <property type="entry name" value="Sulfatase_Mod_Factor_Kinase"/>
</dbReference>
<dbReference type="InterPro" id="IPR042095">
    <property type="entry name" value="SUMF_sf"/>
</dbReference>
<dbReference type="RefSeq" id="XP_018295118.1">
    <property type="nucleotide sequence ID" value="XM_018441888.1"/>
</dbReference>
<sequence>MLIKPLTGEYNLKLRPHQIDGPTSPREFAHWNMAMRKWRREQSEKAPKDDITAGHDVPSLEWVTASYVQPHVMAHDLFLYDYKTNTYTVDRFLKDTEERYGQIDSVVIWPSVPNMGCDSRNTEDFFRCLPGGTFGTRGLVEQFHKKGIKVLLPVLAWDNGTRDPQAAWSYILPRLFKEYNVDGMSSDVSFITQDYWLNSLAIGHPLVLQATAHSSESMSRGPDEDDTAILRYNTMDMAKYDTKLRVPTIASRKYFEPKHMTHSMDRWSRNKTELIQHAFFNGIGIETWENIFGTWNQMSPRDGEALRRTSGILRAFGPTFFSSPEWEPHSPCINYKNVFSSRWRSSTTPEQVLWTFVNRGPFQVTGHQIVVAYQIGYQFYDVWHGQEIYPSNVVDGLATLSFDIEPKGYGCIFVSPDMVQLPHEFEVFLKFMAERSKIPLQRYPISSSILWQELDEVTVSPISSEAPPFMVRIDGDHFEFRINGREPHPPGSEYPGVDIKYPWEFEPTRVHHPHQIKMRSFYMDIYPVTEKQFKEFLDDSKYQPADPTNFLKHWVEGNYPCDNGNKPVTHVSIEDARAYAKWAGKRLPHEWEWQYVAQGGVEYRAYPWGECWDETKVPEPYTGRDRLYPNHPAADVDTHIQGRSVFGVYDLVGNVWEWTDVYVDEHTRAAVIRGGSYYKPQYSDKYFPQAYRNDEHGKYLLMSPSLDRSAAIGFRCVKDTEESAAVYGNCPWYGQED</sequence>
<proteinExistence type="predicted"/>
<dbReference type="Proteomes" id="UP000077315">
    <property type="component" value="Unassembled WGS sequence"/>
</dbReference>
<evidence type="ECO:0000259" key="1">
    <source>
        <dbReference type="Pfam" id="PF03781"/>
    </source>
</evidence>
<dbReference type="GeneID" id="29002794"/>
<dbReference type="SUPFAM" id="SSF56436">
    <property type="entry name" value="C-type lectin-like"/>
    <property type="match status" value="1"/>
</dbReference>
<dbReference type="GO" id="GO:0120147">
    <property type="term" value="F:formylglycine-generating oxidase activity"/>
    <property type="evidence" value="ECO:0007669"/>
    <property type="project" value="TreeGrafter"/>
</dbReference>
<dbReference type="VEuPathDB" id="FungiDB:PHYBLDRAFT_68111"/>
<dbReference type="SMR" id="A0A167P1Q1"/>
<dbReference type="STRING" id="763407.A0A167P1Q1"/>
<dbReference type="AlphaFoldDB" id="A0A167P1Q1"/>